<dbReference type="InterPro" id="IPR007627">
    <property type="entry name" value="RNA_pol_sigma70_r2"/>
</dbReference>
<dbReference type="NCBIfam" id="TIGR02937">
    <property type="entry name" value="sigma70-ECF"/>
    <property type="match status" value="1"/>
</dbReference>
<keyword evidence="3" id="KW-0731">Sigma factor</keyword>
<protein>
    <recommendedName>
        <fullName evidence="9">RNA polymerase, sigma-24 subunit, ECF subfamily</fullName>
    </recommendedName>
</protein>
<evidence type="ECO:0000256" key="2">
    <source>
        <dbReference type="ARBA" id="ARBA00023015"/>
    </source>
</evidence>
<dbReference type="InterPro" id="IPR013249">
    <property type="entry name" value="RNA_pol_sigma70_r4_t2"/>
</dbReference>
<dbReference type="SUPFAM" id="SSF88946">
    <property type="entry name" value="Sigma2 domain of RNA polymerase sigma factors"/>
    <property type="match status" value="1"/>
</dbReference>
<proteinExistence type="inferred from homology"/>
<dbReference type="PANTHER" id="PTHR43133:SF46">
    <property type="entry name" value="RNA POLYMERASE SIGMA-70 FACTOR ECF SUBFAMILY"/>
    <property type="match status" value="1"/>
</dbReference>
<evidence type="ECO:0000259" key="5">
    <source>
        <dbReference type="Pfam" id="PF04542"/>
    </source>
</evidence>
<evidence type="ECO:0000256" key="4">
    <source>
        <dbReference type="ARBA" id="ARBA00023163"/>
    </source>
</evidence>
<sequence>MLKTLQVGNADKLLLQKIARGHQPSFQVLFDTWWEPLFQYAFKVLQNRHDAEEVVQDFFIHFWNKRHELPEIQSLPAYLFTALKNRILNHLSKKKYPVTSLDVLYNNESGISPAAAYERKDTESALRSLVNTLPRKMKQVYELHQFSGLSVSEIAHETGNSEQTVRNQLNTAVKKLSLVWKAELLTLLVFFFF</sequence>
<feature type="domain" description="RNA polymerase sigma factor 70 region 4 type 2" evidence="6">
    <location>
        <begin position="125"/>
        <end position="176"/>
    </location>
</feature>
<dbReference type="Pfam" id="PF04542">
    <property type="entry name" value="Sigma70_r2"/>
    <property type="match status" value="1"/>
</dbReference>
<keyword evidence="8" id="KW-1185">Reference proteome</keyword>
<dbReference type="InterPro" id="IPR036388">
    <property type="entry name" value="WH-like_DNA-bd_sf"/>
</dbReference>
<evidence type="ECO:0008006" key="9">
    <source>
        <dbReference type="Google" id="ProtNLM"/>
    </source>
</evidence>
<keyword evidence="2" id="KW-0805">Transcription regulation</keyword>
<evidence type="ECO:0000313" key="7">
    <source>
        <dbReference type="EMBL" id="OQP51539.1"/>
    </source>
</evidence>
<dbReference type="SUPFAM" id="SSF88659">
    <property type="entry name" value="Sigma3 and sigma4 domains of RNA polymerase sigma factors"/>
    <property type="match status" value="1"/>
</dbReference>
<dbReference type="InterPro" id="IPR013325">
    <property type="entry name" value="RNA_pol_sigma_r2"/>
</dbReference>
<dbReference type="Pfam" id="PF08281">
    <property type="entry name" value="Sigma70_r4_2"/>
    <property type="match status" value="1"/>
</dbReference>
<evidence type="ECO:0000256" key="1">
    <source>
        <dbReference type="ARBA" id="ARBA00010641"/>
    </source>
</evidence>
<reference evidence="7 8" key="1">
    <citation type="submission" date="2016-04" db="EMBL/GenBank/DDBJ databases">
        <authorList>
            <person name="Chen L."/>
            <person name="Zhuang W."/>
            <person name="Wang G."/>
        </authorList>
    </citation>
    <scope>NUCLEOTIDE SEQUENCE [LARGE SCALE GENOMIC DNA]</scope>
    <source>
        <strain evidence="8">GR20</strain>
    </source>
</reference>
<organism evidence="7 8">
    <name type="scientific">Niastella koreensis</name>
    <dbReference type="NCBI Taxonomy" id="354356"/>
    <lineage>
        <taxon>Bacteria</taxon>
        <taxon>Pseudomonadati</taxon>
        <taxon>Bacteroidota</taxon>
        <taxon>Chitinophagia</taxon>
        <taxon>Chitinophagales</taxon>
        <taxon>Chitinophagaceae</taxon>
        <taxon>Niastella</taxon>
    </lineage>
</organism>
<feature type="domain" description="RNA polymerase sigma-70 region 2" evidence="5">
    <location>
        <begin position="36"/>
        <end position="95"/>
    </location>
</feature>
<accession>A0ABX3NZT2</accession>
<evidence type="ECO:0000259" key="6">
    <source>
        <dbReference type="Pfam" id="PF08281"/>
    </source>
</evidence>
<dbReference type="Gene3D" id="1.10.1740.10">
    <property type="match status" value="1"/>
</dbReference>
<dbReference type="CDD" id="cd06171">
    <property type="entry name" value="Sigma70_r4"/>
    <property type="match status" value="1"/>
</dbReference>
<dbReference type="Gene3D" id="1.10.10.10">
    <property type="entry name" value="Winged helix-like DNA-binding domain superfamily/Winged helix DNA-binding domain"/>
    <property type="match status" value="1"/>
</dbReference>
<dbReference type="InterPro" id="IPR013324">
    <property type="entry name" value="RNA_pol_sigma_r3/r4-like"/>
</dbReference>
<dbReference type="Proteomes" id="UP000192277">
    <property type="component" value="Unassembled WGS sequence"/>
</dbReference>
<keyword evidence="4" id="KW-0804">Transcription</keyword>
<comment type="caution">
    <text evidence="7">The sequence shown here is derived from an EMBL/GenBank/DDBJ whole genome shotgun (WGS) entry which is preliminary data.</text>
</comment>
<comment type="similarity">
    <text evidence="1">Belongs to the sigma-70 factor family. ECF subfamily.</text>
</comment>
<gene>
    <name evidence="7" type="ORF">A4D02_25835</name>
</gene>
<dbReference type="InterPro" id="IPR039425">
    <property type="entry name" value="RNA_pol_sigma-70-like"/>
</dbReference>
<dbReference type="PANTHER" id="PTHR43133">
    <property type="entry name" value="RNA POLYMERASE ECF-TYPE SIGMA FACTO"/>
    <property type="match status" value="1"/>
</dbReference>
<dbReference type="InterPro" id="IPR014284">
    <property type="entry name" value="RNA_pol_sigma-70_dom"/>
</dbReference>
<dbReference type="EMBL" id="LWBO01000005">
    <property type="protein sequence ID" value="OQP51539.1"/>
    <property type="molecule type" value="Genomic_DNA"/>
</dbReference>
<name>A0ABX3NZT2_9BACT</name>
<evidence type="ECO:0000313" key="8">
    <source>
        <dbReference type="Proteomes" id="UP000192277"/>
    </source>
</evidence>
<evidence type="ECO:0000256" key="3">
    <source>
        <dbReference type="ARBA" id="ARBA00023082"/>
    </source>
</evidence>